<dbReference type="CDD" id="cd07302">
    <property type="entry name" value="CHD"/>
    <property type="match status" value="1"/>
</dbReference>
<feature type="transmembrane region" description="Helical" evidence="2">
    <location>
        <begin position="41"/>
        <end position="66"/>
    </location>
</feature>
<feature type="transmembrane region" description="Helical" evidence="2">
    <location>
        <begin position="256"/>
        <end position="276"/>
    </location>
</feature>
<dbReference type="InterPro" id="IPR001054">
    <property type="entry name" value="A/G_cyclase"/>
</dbReference>
<sequence length="536" mass="59344">MSRLPAMKVERENPGGDAKAKAASAEPVGTFIYERWINRSVLLLLGTYAVFLGTNILGFFMGNWVLESFLPDSLRSHFYVYIDSLQDDGLMLGLNIGPFPVMAVLVFVYFLPLWRYLHHPDATELQKIRAQRRILNATFAITTLTVVSWILALSLVQGYMQFTYPEFSTAYRLRAVLVFGMCGMFSSLLSFSAFDYLCRRYFIPWFFSPKELVRIRPWIIPSLSRRQAVGWLGVSLFPIVLLLVYISGLSSWPDNALFVLGTGVFLAGLSFLLAMLSSKTLSLSLDELVGAIKQLQRQNYAVSVPLRSQDEVGILAQGVNQLALSMAAEAQLQHTLGQAVDPQVRDHLLAHPEDWGTQSLNIAVLFCDLRGFTAYSAERSPTEVTQFLNRFFDIAGPLVAKQGGHINKYLGDAFMAVFGAPTVLEDPGKQALQAAQAIWHATRDMPDVQLAMGIHAGPALAGPVGSSQRREYSVIGDTVNTASRLEGMAKSHDAVLVVSDVVLPDDCRDLAEWSNLGDVTLRGRTQALSAWVWQPQ</sequence>
<organism evidence="5 6">
    <name type="scientific">Saccharospirillum mangrovi</name>
    <dbReference type="NCBI Taxonomy" id="2161747"/>
    <lineage>
        <taxon>Bacteria</taxon>
        <taxon>Pseudomonadati</taxon>
        <taxon>Pseudomonadota</taxon>
        <taxon>Gammaproteobacteria</taxon>
        <taxon>Oceanospirillales</taxon>
        <taxon>Saccharospirillaceae</taxon>
        <taxon>Saccharospirillum</taxon>
    </lineage>
</organism>
<feature type="region of interest" description="Disordered" evidence="1">
    <location>
        <begin position="1"/>
        <end position="21"/>
    </location>
</feature>
<feature type="domain" description="HAMP" evidence="4">
    <location>
        <begin position="279"/>
        <end position="331"/>
    </location>
</feature>
<name>A0ABV7ZW55_9GAMM</name>
<gene>
    <name evidence="5" type="ORF">ACFOOG_04820</name>
</gene>
<dbReference type="PROSITE" id="PS50125">
    <property type="entry name" value="GUANYLATE_CYCLASE_2"/>
    <property type="match status" value="1"/>
</dbReference>
<accession>A0ABV7ZW55</accession>
<evidence type="ECO:0000313" key="5">
    <source>
        <dbReference type="EMBL" id="MFC3852154.1"/>
    </source>
</evidence>
<dbReference type="Gene3D" id="6.10.340.10">
    <property type="match status" value="1"/>
</dbReference>
<feature type="compositionally biased region" description="Basic and acidic residues" evidence="1">
    <location>
        <begin position="8"/>
        <end position="20"/>
    </location>
</feature>
<dbReference type="RefSeq" id="WP_380693977.1">
    <property type="nucleotide sequence ID" value="NZ_JBHRYR010000002.1"/>
</dbReference>
<keyword evidence="2" id="KW-0472">Membrane</keyword>
<dbReference type="Pfam" id="PF00672">
    <property type="entry name" value="HAMP"/>
    <property type="match status" value="1"/>
</dbReference>
<dbReference type="PANTHER" id="PTHR43081:SF1">
    <property type="entry name" value="ADENYLATE CYCLASE, TERMINAL-DIFFERENTIATION SPECIFIC"/>
    <property type="match status" value="1"/>
</dbReference>
<feature type="transmembrane region" description="Helical" evidence="2">
    <location>
        <begin position="228"/>
        <end position="250"/>
    </location>
</feature>
<comment type="caution">
    <text evidence="5">The sequence shown here is derived from an EMBL/GenBank/DDBJ whole genome shotgun (WGS) entry which is preliminary data.</text>
</comment>
<keyword evidence="6" id="KW-1185">Reference proteome</keyword>
<dbReference type="Gene3D" id="3.30.70.1230">
    <property type="entry name" value="Nucleotide cyclase"/>
    <property type="match status" value="1"/>
</dbReference>
<keyword evidence="2" id="KW-0812">Transmembrane</keyword>
<dbReference type="SMART" id="SM00304">
    <property type="entry name" value="HAMP"/>
    <property type="match status" value="1"/>
</dbReference>
<dbReference type="Pfam" id="PF00211">
    <property type="entry name" value="Guanylate_cyc"/>
    <property type="match status" value="1"/>
</dbReference>
<dbReference type="SUPFAM" id="SSF158472">
    <property type="entry name" value="HAMP domain-like"/>
    <property type="match status" value="1"/>
</dbReference>
<dbReference type="SMART" id="SM00044">
    <property type="entry name" value="CYCc"/>
    <property type="match status" value="1"/>
</dbReference>
<dbReference type="InterPro" id="IPR050697">
    <property type="entry name" value="Adenylyl/Guanylyl_Cyclase_3/4"/>
</dbReference>
<proteinExistence type="predicted"/>
<feature type="transmembrane region" description="Helical" evidence="2">
    <location>
        <begin position="90"/>
        <end position="114"/>
    </location>
</feature>
<dbReference type="EMBL" id="JBHRYR010000002">
    <property type="protein sequence ID" value="MFC3852154.1"/>
    <property type="molecule type" value="Genomic_DNA"/>
</dbReference>
<evidence type="ECO:0000256" key="2">
    <source>
        <dbReference type="SAM" id="Phobius"/>
    </source>
</evidence>
<dbReference type="Proteomes" id="UP001595617">
    <property type="component" value="Unassembled WGS sequence"/>
</dbReference>
<protein>
    <submittedName>
        <fullName evidence="5">Adenylate/guanylate cyclase domain-containing protein</fullName>
    </submittedName>
</protein>
<evidence type="ECO:0000259" key="4">
    <source>
        <dbReference type="PROSITE" id="PS50885"/>
    </source>
</evidence>
<reference evidence="6" key="1">
    <citation type="journal article" date="2019" name="Int. J. Syst. Evol. Microbiol.">
        <title>The Global Catalogue of Microorganisms (GCM) 10K type strain sequencing project: providing services to taxonomists for standard genome sequencing and annotation.</title>
        <authorList>
            <consortium name="The Broad Institute Genomics Platform"/>
            <consortium name="The Broad Institute Genome Sequencing Center for Infectious Disease"/>
            <person name="Wu L."/>
            <person name="Ma J."/>
        </authorList>
    </citation>
    <scope>NUCLEOTIDE SEQUENCE [LARGE SCALE GENOMIC DNA]</scope>
    <source>
        <strain evidence="6">IBRC 10765</strain>
    </source>
</reference>
<dbReference type="PROSITE" id="PS50885">
    <property type="entry name" value="HAMP"/>
    <property type="match status" value="1"/>
</dbReference>
<dbReference type="InterPro" id="IPR029787">
    <property type="entry name" value="Nucleotide_cyclase"/>
</dbReference>
<evidence type="ECO:0000313" key="6">
    <source>
        <dbReference type="Proteomes" id="UP001595617"/>
    </source>
</evidence>
<dbReference type="SUPFAM" id="SSF55073">
    <property type="entry name" value="Nucleotide cyclase"/>
    <property type="match status" value="1"/>
</dbReference>
<dbReference type="CDD" id="cd06225">
    <property type="entry name" value="HAMP"/>
    <property type="match status" value="1"/>
</dbReference>
<evidence type="ECO:0000259" key="3">
    <source>
        <dbReference type="PROSITE" id="PS50125"/>
    </source>
</evidence>
<feature type="transmembrane region" description="Helical" evidence="2">
    <location>
        <begin position="134"/>
        <end position="156"/>
    </location>
</feature>
<feature type="domain" description="Guanylate cyclase" evidence="3">
    <location>
        <begin position="363"/>
        <end position="486"/>
    </location>
</feature>
<evidence type="ECO:0000256" key="1">
    <source>
        <dbReference type="SAM" id="MobiDB-lite"/>
    </source>
</evidence>
<keyword evidence="2" id="KW-1133">Transmembrane helix</keyword>
<dbReference type="PANTHER" id="PTHR43081">
    <property type="entry name" value="ADENYLATE CYCLASE, TERMINAL-DIFFERENTIATION SPECIFIC-RELATED"/>
    <property type="match status" value="1"/>
</dbReference>
<dbReference type="InterPro" id="IPR003660">
    <property type="entry name" value="HAMP_dom"/>
</dbReference>
<feature type="transmembrane region" description="Helical" evidence="2">
    <location>
        <begin position="176"/>
        <end position="198"/>
    </location>
</feature>